<dbReference type="EMBL" id="JARGEQ010000008">
    <property type="protein sequence ID" value="MDF1585114.1"/>
    <property type="molecule type" value="Genomic_DNA"/>
</dbReference>
<dbReference type="AlphaFoldDB" id="A0AAP3UYL4"/>
<feature type="transmembrane region" description="Helical" evidence="6">
    <location>
        <begin position="20"/>
        <end position="41"/>
    </location>
</feature>
<feature type="transmembrane region" description="Helical" evidence="6">
    <location>
        <begin position="79"/>
        <end position="102"/>
    </location>
</feature>
<name>A0AAP3UYL4_9PROT</name>
<keyword evidence="2" id="KW-1003">Cell membrane</keyword>
<proteinExistence type="predicted"/>
<keyword evidence="3 6" id="KW-0812">Transmembrane</keyword>
<dbReference type="PANTHER" id="PTHR32322">
    <property type="entry name" value="INNER MEMBRANE TRANSPORTER"/>
    <property type="match status" value="1"/>
</dbReference>
<gene>
    <name evidence="8" type="ORF">PZ740_01790</name>
</gene>
<feature type="transmembrane region" description="Helical" evidence="6">
    <location>
        <begin position="225"/>
        <end position="249"/>
    </location>
</feature>
<comment type="subcellular location">
    <subcellularLocation>
        <location evidence="1">Cell membrane</location>
        <topology evidence="1">Multi-pass membrane protein</topology>
    </subcellularLocation>
</comment>
<dbReference type="GO" id="GO:0005886">
    <property type="term" value="C:plasma membrane"/>
    <property type="evidence" value="ECO:0007669"/>
    <property type="project" value="UniProtKB-SubCell"/>
</dbReference>
<evidence type="ECO:0000256" key="6">
    <source>
        <dbReference type="SAM" id="Phobius"/>
    </source>
</evidence>
<evidence type="ECO:0000259" key="7">
    <source>
        <dbReference type="Pfam" id="PF00892"/>
    </source>
</evidence>
<dbReference type="RefSeq" id="WP_327787524.1">
    <property type="nucleotide sequence ID" value="NZ_JARGEQ010000008.1"/>
</dbReference>
<keyword evidence="5 6" id="KW-0472">Membrane</keyword>
<evidence type="ECO:0000313" key="8">
    <source>
        <dbReference type="EMBL" id="MDF1585114.1"/>
    </source>
</evidence>
<evidence type="ECO:0000256" key="4">
    <source>
        <dbReference type="ARBA" id="ARBA00022989"/>
    </source>
</evidence>
<keyword evidence="4 6" id="KW-1133">Transmembrane helix</keyword>
<feature type="transmembrane region" description="Helical" evidence="6">
    <location>
        <begin position="108"/>
        <end position="128"/>
    </location>
</feature>
<feature type="transmembrane region" description="Helical" evidence="6">
    <location>
        <begin position="135"/>
        <end position="153"/>
    </location>
</feature>
<evidence type="ECO:0000313" key="9">
    <source>
        <dbReference type="Proteomes" id="UP001301140"/>
    </source>
</evidence>
<keyword evidence="9" id="KW-1185">Reference proteome</keyword>
<dbReference type="Proteomes" id="UP001301140">
    <property type="component" value="Unassembled WGS sequence"/>
</dbReference>
<dbReference type="InterPro" id="IPR000620">
    <property type="entry name" value="EamA_dom"/>
</dbReference>
<sequence>MSRDRAAAVPRPRGADLRLVALIAVVTVLWGLNWPAMKIAVTGFPPWTFRAACVLGAGLTLLLLARLSGEPVRLERRLVAPLCLAALTGVTAWQMLVAYGLMHMGSGRAAIIAFTMPIWAALLSALFLRERITTRVLMALALGMAGMALLLGAELARVGASPLGAALMLLAALSWGAGTVATKAWDWRIGTMALAGWQLVVGGLPILAVWALVEAPVDLSGVDLSATLALLYVVFVALVFCFTSYLRLVRLLPASVAALSTLAIPVVGLSSSALLLGEPVGLREGGALLFILAALALVLMPGNARAGTR</sequence>
<feature type="transmembrane region" description="Helical" evidence="6">
    <location>
        <begin position="193"/>
        <end position="213"/>
    </location>
</feature>
<evidence type="ECO:0000256" key="1">
    <source>
        <dbReference type="ARBA" id="ARBA00004651"/>
    </source>
</evidence>
<evidence type="ECO:0000256" key="3">
    <source>
        <dbReference type="ARBA" id="ARBA00022692"/>
    </source>
</evidence>
<organism evidence="8 9">
    <name type="scientific">Marinimicrococcus flavescens</name>
    <dbReference type="NCBI Taxonomy" id="3031815"/>
    <lineage>
        <taxon>Bacteria</taxon>
        <taxon>Pseudomonadati</taxon>
        <taxon>Pseudomonadota</taxon>
        <taxon>Alphaproteobacteria</taxon>
        <taxon>Geminicoccales</taxon>
        <taxon>Geminicoccaceae</taxon>
        <taxon>Marinimicrococcus</taxon>
    </lineage>
</organism>
<dbReference type="InterPro" id="IPR050638">
    <property type="entry name" value="AA-Vitamin_Transporters"/>
</dbReference>
<accession>A0AAP3UYL4</accession>
<feature type="transmembrane region" description="Helical" evidence="6">
    <location>
        <begin position="47"/>
        <end position="67"/>
    </location>
</feature>
<feature type="transmembrane region" description="Helical" evidence="6">
    <location>
        <begin position="287"/>
        <end position="304"/>
    </location>
</feature>
<dbReference type="Pfam" id="PF00892">
    <property type="entry name" value="EamA"/>
    <property type="match status" value="2"/>
</dbReference>
<reference evidence="8 9" key="1">
    <citation type="submission" date="2023-03" db="EMBL/GenBank/DDBJ databases">
        <title>YIM 152171 draft genome.</title>
        <authorList>
            <person name="Yang Z."/>
        </authorList>
    </citation>
    <scope>NUCLEOTIDE SEQUENCE [LARGE SCALE GENOMIC DNA]</scope>
    <source>
        <strain evidence="8 9">YIM 152171</strain>
    </source>
</reference>
<protein>
    <submittedName>
        <fullName evidence="8">DMT family transporter</fullName>
    </submittedName>
</protein>
<comment type="caution">
    <text evidence="8">The sequence shown here is derived from an EMBL/GenBank/DDBJ whole genome shotgun (WGS) entry which is preliminary data.</text>
</comment>
<evidence type="ECO:0000256" key="2">
    <source>
        <dbReference type="ARBA" id="ARBA00022475"/>
    </source>
</evidence>
<feature type="domain" description="EamA" evidence="7">
    <location>
        <begin position="163"/>
        <end position="299"/>
    </location>
</feature>
<feature type="transmembrane region" description="Helical" evidence="6">
    <location>
        <begin position="159"/>
        <end position="181"/>
    </location>
</feature>
<feature type="domain" description="EamA" evidence="7">
    <location>
        <begin position="20"/>
        <end position="151"/>
    </location>
</feature>
<feature type="transmembrane region" description="Helical" evidence="6">
    <location>
        <begin position="256"/>
        <end position="275"/>
    </location>
</feature>
<evidence type="ECO:0000256" key="5">
    <source>
        <dbReference type="ARBA" id="ARBA00023136"/>
    </source>
</evidence>
<dbReference type="SUPFAM" id="SSF103481">
    <property type="entry name" value="Multidrug resistance efflux transporter EmrE"/>
    <property type="match status" value="2"/>
</dbReference>
<dbReference type="PANTHER" id="PTHR32322:SF18">
    <property type="entry name" value="S-ADENOSYLMETHIONINE_S-ADENOSYLHOMOCYSTEINE TRANSPORTER"/>
    <property type="match status" value="1"/>
</dbReference>
<dbReference type="InterPro" id="IPR037185">
    <property type="entry name" value="EmrE-like"/>
</dbReference>